<dbReference type="Proteomes" id="UP000447355">
    <property type="component" value="Unassembled WGS sequence"/>
</dbReference>
<organism evidence="3 4">
    <name type="scientific">Duganella vulcania</name>
    <dbReference type="NCBI Taxonomy" id="2692166"/>
    <lineage>
        <taxon>Bacteria</taxon>
        <taxon>Pseudomonadati</taxon>
        <taxon>Pseudomonadota</taxon>
        <taxon>Betaproteobacteria</taxon>
        <taxon>Burkholderiales</taxon>
        <taxon>Oxalobacteraceae</taxon>
        <taxon>Telluria group</taxon>
        <taxon>Duganella</taxon>
    </lineage>
</organism>
<feature type="signal peptide" evidence="2">
    <location>
        <begin position="1"/>
        <end position="17"/>
    </location>
</feature>
<dbReference type="InterPro" id="IPR025060">
    <property type="entry name" value="DUF3999"/>
</dbReference>
<keyword evidence="1" id="KW-1133">Transmembrane helix</keyword>
<dbReference type="AlphaFoldDB" id="A0A845GPT0"/>
<reference evidence="3" key="1">
    <citation type="submission" date="2019-12" db="EMBL/GenBank/DDBJ databases">
        <title>Novel species isolated from a subtropical stream in China.</title>
        <authorList>
            <person name="Lu H."/>
        </authorList>
    </citation>
    <scope>NUCLEOTIDE SEQUENCE [LARGE SCALE GENOMIC DNA]</scope>
    <source>
        <strain evidence="3">FT81W</strain>
    </source>
</reference>
<proteinExistence type="predicted"/>
<dbReference type="EMBL" id="WWCX01000024">
    <property type="protein sequence ID" value="MYM95276.1"/>
    <property type="molecule type" value="Genomic_DNA"/>
</dbReference>
<evidence type="ECO:0000313" key="3">
    <source>
        <dbReference type="EMBL" id="MYM95276.1"/>
    </source>
</evidence>
<name>A0A845GPT0_9BURK</name>
<dbReference type="RefSeq" id="WP_161084402.1">
    <property type="nucleotide sequence ID" value="NZ_WWCX01000024.1"/>
</dbReference>
<sequence length="466" mass="49856">MKRILIAAAAMSAIATAAASDAPQDYTHLLPLTTSAKQGVLQLRLPKDVYLHARSPLLDDVRVFDAGGALQPFALRTPAPSTRTSRHDLPLAVFPLMGTATSASQLDLDVSTAADGRLLSVKVRPDGNGDKAVQAPRLTGLVLDLGKDGASKPVSALRFTLPSGQREYSAQVWLETSADMKHWDTVGAAELNWLVNQDAQTLANDRLEFDARNFRYARLSWRSGTPIQFAAITAEQLVQTDVPPPGEQLLVQPAAGRQAQDLVYAVPPAIAPDQAGLQFSEPNIVLSGTLGSYRELPARQATQGPAWRFDPLISSTFYRITQGGQVRSSGDIDVPPVHATQWVLRTTAPTTARPALRLDWQPATLVFLASGNGPYTLAVGREHALPAVRELNQVAPGFSDAELQKVEQVSAGPATQQQGSGASEASAAVEAASAARQRLIVLWGVLLLGVGVLAFMVWRLLRPSRS</sequence>
<gene>
    <name evidence="3" type="ORF">GTP90_15525</name>
</gene>
<protein>
    <submittedName>
        <fullName evidence="3">DUF3999 family protein</fullName>
    </submittedName>
</protein>
<comment type="caution">
    <text evidence="3">The sequence shown here is derived from an EMBL/GenBank/DDBJ whole genome shotgun (WGS) entry which is preliminary data.</text>
</comment>
<dbReference type="Pfam" id="PF13163">
    <property type="entry name" value="DUF3999"/>
    <property type="match status" value="1"/>
</dbReference>
<keyword evidence="1" id="KW-0472">Membrane</keyword>
<keyword evidence="1" id="KW-0812">Transmembrane</keyword>
<accession>A0A845GPT0</accession>
<evidence type="ECO:0000256" key="2">
    <source>
        <dbReference type="SAM" id="SignalP"/>
    </source>
</evidence>
<keyword evidence="2" id="KW-0732">Signal</keyword>
<feature type="transmembrane region" description="Helical" evidence="1">
    <location>
        <begin position="440"/>
        <end position="461"/>
    </location>
</feature>
<feature type="chain" id="PRO_5032784612" evidence="2">
    <location>
        <begin position="18"/>
        <end position="466"/>
    </location>
</feature>
<evidence type="ECO:0000256" key="1">
    <source>
        <dbReference type="SAM" id="Phobius"/>
    </source>
</evidence>
<evidence type="ECO:0000313" key="4">
    <source>
        <dbReference type="Proteomes" id="UP000447355"/>
    </source>
</evidence>